<gene>
    <name evidence="1" type="ORF">NWI01_01520</name>
</gene>
<comment type="caution">
    <text evidence="1">The sequence shown here is derived from an EMBL/GenBank/DDBJ whole genome shotgun (WGS) entry which is preliminary data.</text>
</comment>
<sequence>MVKARAMAAVAVRVPQSREEATAMLAEYGKVMRDIEHLETDLNQALADTKQKYVDMTQPLQAAAKDLFKGLQTYCDANRATLTGGDKSKTVDLGTGKVSWRHNPAKVSFRGKVDDVIARIKDAGAEFAGFLRETVEIDKVAMLRNPNLAKKIDGVKIASAGETFTVEPFADEQLAEAS</sequence>
<evidence type="ECO:0000313" key="1">
    <source>
        <dbReference type="EMBL" id="GEC14260.1"/>
    </source>
</evidence>
<dbReference type="OrthoDB" id="8141487at2"/>
<dbReference type="EMBL" id="BJNF01000002">
    <property type="protein sequence ID" value="GEC14260.1"/>
    <property type="molecule type" value="Genomic_DNA"/>
</dbReference>
<dbReference type="Pfam" id="PF07352">
    <property type="entry name" value="Phage_Mu_Gam"/>
    <property type="match status" value="1"/>
</dbReference>
<dbReference type="Gene3D" id="1.20.5.170">
    <property type="match status" value="1"/>
</dbReference>
<accession>A0A4Y3W8D1</accession>
<dbReference type="SUPFAM" id="SSF161266">
    <property type="entry name" value="Gam-like"/>
    <property type="match status" value="1"/>
</dbReference>
<dbReference type="RefSeq" id="WP_141381837.1">
    <property type="nucleotide sequence ID" value="NZ_BJNF01000002.1"/>
</dbReference>
<dbReference type="GO" id="GO:0003690">
    <property type="term" value="F:double-stranded DNA binding"/>
    <property type="evidence" value="ECO:0007669"/>
    <property type="project" value="InterPro"/>
</dbReference>
<proteinExistence type="predicted"/>
<protein>
    <recommendedName>
        <fullName evidence="3">Host-nuclease inhibitor protein Gam</fullName>
    </recommendedName>
</protein>
<evidence type="ECO:0000313" key="2">
    <source>
        <dbReference type="Proteomes" id="UP000318825"/>
    </source>
</evidence>
<dbReference type="GO" id="GO:0042262">
    <property type="term" value="P:DNA protection"/>
    <property type="evidence" value="ECO:0007669"/>
    <property type="project" value="InterPro"/>
</dbReference>
<name>A0A4Y3W8D1_NITWI</name>
<dbReference type="AlphaFoldDB" id="A0A4Y3W8D1"/>
<organism evidence="1 2">
    <name type="scientific">Nitrobacter winogradskyi</name>
    <name type="common">Nitrobacter agilis</name>
    <dbReference type="NCBI Taxonomy" id="913"/>
    <lineage>
        <taxon>Bacteria</taxon>
        <taxon>Pseudomonadati</taxon>
        <taxon>Pseudomonadota</taxon>
        <taxon>Alphaproteobacteria</taxon>
        <taxon>Hyphomicrobiales</taxon>
        <taxon>Nitrobacteraceae</taxon>
        <taxon>Nitrobacter</taxon>
    </lineage>
</organism>
<reference evidence="1 2" key="1">
    <citation type="submission" date="2019-06" db="EMBL/GenBank/DDBJ databases">
        <title>Whole genome shotgun sequence of Nitrobacter winogradskyi NBRC 14297.</title>
        <authorList>
            <person name="Hosoyama A."/>
            <person name="Uohara A."/>
            <person name="Ohji S."/>
            <person name="Ichikawa N."/>
        </authorList>
    </citation>
    <scope>NUCLEOTIDE SEQUENCE [LARGE SCALE GENOMIC DNA]</scope>
    <source>
        <strain evidence="1 2">NBRC 14297</strain>
    </source>
</reference>
<dbReference type="Proteomes" id="UP000318825">
    <property type="component" value="Unassembled WGS sequence"/>
</dbReference>
<dbReference type="InterPro" id="IPR009951">
    <property type="entry name" value="Host-nuc_inhib_Gam"/>
</dbReference>
<evidence type="ECO:0008006" key="3">
    <source>
        <dbReference type="Google" id="ProtNLM"/>
    </source>
</evidence>